<organism evidence="1 2">
    <name type="scientific">Colobus angolensis palliatus</name>
    <name type="common">Peters' Angolan colobus</name>
    <dbReference type="NCBI Taxonomy" id="336983"/>
    <lineage>
        <taxon>Eukaryota</taxon>
        <taxon>Metazoa</taxon>
        <taxon>Chordata</taxon>
        <taxon>Craniata</taxon>
        <taxon>Vertebrata</taxon>
        <taxon>Euteleostomi</taxon>
        <taxon>Mammalia</taxon>
        <taxon>Eutheria</taxon>
        <taxon>Euarchontoglires</taxon>
        <taxon>Primates</taxon>
        <taxon>Haplorrhini</taxon>
        <taxon>Catarrhini</taxon>
        <taxon>Cercopithecidae</taxon>
        <taxon>Colobinae</taxon>
        <taxon>Colobus</taxon>
    </lineage>
</organism>
<dbReference type="Proteomes" id="UP000233080">
    <property type="component" value="Unassembled WGS sequence"/>
</dbReference>
<name>A0A2K5IS93_COLAP</name>
<proteinExistence type="predicted"/>
<evidence type="ECO:0000313" key="1">
    <source>
        <dbReference type="Ensembl" id="ENSCANP00000019559.1"/>
    </source>
</evidence>
<dbReference type="OMA" id="PCASKCI"/>
<evidence type="ECO:0000313" key="2">
    <source>
        <dbReference type="Proteomes" id="UP000233080"/>
    </source>
</evidence>
<accession>A0A2K5IS93</accession>
<reference evidence="1" key="2">
    <citation type="submission" date="2025-09" db="UniProtKB">
        <authorList>
            <consortium name="Ensembl"/>
        </authorList>
    </citation>
    <scope>IDENTIFICATION</scope>
</reference>
<sequence>MSPRARECIGLHKEIESKAAVWSPAIQSVLGEPAGEALLGSLMEMLPSDLLNQIFNLARSPVRLVHIEVREAWGKLFFTVVKNAHESQTVGFQSWLDSFLAL</sequence>
<dbReference type="AlphaFoldDB" id="A0A2K5IS93"/>
<dbReference type="Ensembl" id="ENSCANT00000042522.1">
    <property type="protein sequence ID" value="ENSCANP00000019559.1"/>
    <property type="gene ID" value="ENSCANG00000033213.1"/>
</dbReference>
<protein>
    <submittedName>
        <fullName evidence="1">Uncharacterized protein</fullName>
    </submittedName>
</protein>
<reference evidence="1" key="1">
    <citation type="submission" date="2025-08" db="UniProtKB">
        <authorList>
            <consortium name="Ensembl"/>
        </authorList>
    </citation>
    <scope>IDENTIFICATION</scope>
</reference>
<keyword evidence="2" id="KW-1185">Reference proteome</keyword>